<proteinExistence type="predicted"/>
<dbReference type="InterPro" id="IPR051804">
    <property type="entry name" value="Carb_Metab_Reg_Kinase/Isom"/>
</dbReference>
<protein>
    <recommendedName>
        <fullName evidence="3">Phosphohexomutase</fullName>
    </recommendedName>
    <alternativeName>
        <fullName evidence="4">Phosphomannose isomerase</fullName>
    </alternativeName>
</protein>
<feature type="binding site" evidence="5">
    <location>
        <position position="180"/>
    </location>
    <ligand>
        <name>Zn(2+)</name>
        <dbReference type="ChEBI" id="CHEBI:29105"/>
    </ligand>
</feature>
<evidence type="ECO:0000256" key="2">
    <source>
        <dbReference type="ARBA" id="ARBA00022833"/>
    </source>
</evidence>
<keyword evidence="9" id="KW-0413">Isomerase</keyword>
<keyword evidence="10" id="KW-1185">Reference proteome</keyword>
<evidence type="ECO:0000256" key="3">
    <source>
        <dbReference type="ARBA" id="ARBA00029741"/>
    </source>
</evidence>
<evidence type="ECO:0000259" key="8">
    <source>
        <dbReference type="Pfam" id="PF21621"/>
    </source>
</evidence>
<evidence type="ECO:0000259" key="7">
    <source>
        <dbReference type="Pfam" id="PF20511"/>
    </source>
</evidence>
<dbReference type="Pfam" id="PF20511">
    <property type="entry name" value="PMI_typeI_cat"/>
    <property type="match status" value="1"/>
</dbReference>
<evidence type="ECO:0000256" key="1">
    <source>
        <dbReference type="ARBA" id="ARBA00022723"/>
    </source>
</evidence>
<evidence type="ECO:0000313" key="10">
    <source>
        <dbReference type="Proteomes" id="UP000198528"/>
    </source>
</evidence>
<dbReference type="AlphaFoldDB" id="A0A1G6K4W9"/>
<feature type="binding site" evidence="5">
    <location>
        <position position="105"/>
    </location>
    <ligand>
        <name>Zn(2+)</name>
        <dbReference type="ChEBI" id="CHEBI:29105"/>
    </ligand>
</feature>
<dbReference type="PIRSF" id="PIRSF036894">
    <property type="entry name" value="PMI_Firm_short"/>
    <property type="match status" value="1"/>
</dbReference>
<evidence type="ECO:0000256" key="6">
    <source>
        <dbReference type="PIRSR" id="PIRSR036894-2"/>
    </source>
</evidence>
<dbReference type="PANTHER" id="PTHR42742">
    <property type="entry name" value="TRANSCRIPTIONAL REPRESSOR MPRA"/>
    <property type="match status" value="1"/>
</dbReference>
<comment type="cofactor">
    <cofactor evidence="5">
        <name>Zn(2+)</name>
        <dbReference type="ChEBI" id="CHEBI:29105"/>
    </cofactor>
    <text evidence="5">Binds 1 zinc ion per subunit.</text>
</comment>
<dbReference type="CDD" id="cd07010">
    <property type="entry name" value="cupin_PMI_type_I_N_bac"/>
    <property type="match status" value="1"/>
</dbReference>
<dbReference type="Pfam" id="PF21621">
    <property type="entry name" value="MPI_cupin_dom"/>
    <property type="match status" value="1"/>
</dbReference>
<gene>
    <name evidence="9" type="ORF">SAMN04487824_106101</name>
</gene>
<reference evidence="10" key="1">
    <citation type="submission" date="2016-10" db="EMBL/GenBank/DDBJ databases">
        <authorList>
            <person name="Varghese N."/>
            <person name="Submissions S."/>
        </authorList>
    </citation>
    <scope>NUCLEOTIDE SEQUENCE [LARGE SCALE GENOMIC DNA]</scope>
    <source>
        <strain evidence="10">DSM 22619</strain>
    </source>
</reference>
<dbReference type="Gene3D" id="2.60.120.10">
    <property type="entry name" value="Jelly Rolls"/>
    <property type="match status" value="2"/>
</dbReference>
<dbReference type="GO" id="GO:0008270">
    <property type="term" value="F:zinc ion binding"/>
    <property type="evidence" value="ECO:0007669"/>
    <property type="project" value="InterPro"/>
</dbReference>
<feature type="domain" description="Mannose-6-phosphate isomerase cupin" evidence="8">
    <location>
        <begin position="251"/>
        <end position="324"/>
    </location>
</feature>
<dbReference type="InterPro" id="IPR049071">
    <property type="entry name" value="MPI_cupin_dom"/>
</dbReference>
<sequence length="327" mass="36087">MEKSAGTKPQELLFPRPVFHNKIWGGRYLHDEYGYDIPDGDVGECWAISAHPNGDCTIEGGSFDGKSLSWLWEHEHELFGGAKGDRFPLLIKILDARQNLSVQVHPDDAYAAKHENGSLGKRECWYVLDCKPGAMIVVGQRAKDREQFARMVREGRWDDLLYSVPIKPGDFFMIEPGTIHAIQAGTVVLETQQSSDVTYRVYDYDRVQADGTRRELHIPQTLDVVDFDLPLPKSGDVAAPEKDGVTVLGACPNFEVERVRVVPGSPARVPQTHDFMCVSVVHGKGGKVTSGAGSWELALGSHFVAPAGSGDLEFEGQMELIVSWPEG</sequence>
<dbReference type="InterPro" id="IPR014628">
    <property type="entry name" value="Man6P_isomerase_Firm_short"/>
</dbReference>
<dbReference type="RefSeq" id="WP_090845964.1">
    <property type="nucleotide sequence ID" value="NZ_FMZL01000006.1"/>
</dbReference>
<accession>A0A1G6K4W9</accession>
<evidence type="ECO:0000313" key="9">
    <source>
        <dbReference type="EMBL" id="SDC25665.1"/>
    </source>
</evidence>
<dbReference type="Proteomes" id="UP000198528">
    <property type="component" value="Unassembled WGS sequence"/>
</dbReference>
<dbReference type="SUPFAM" id="SSF51182">
    <property type="entry name" value="RmlC-like cupins"/>
    <property type="match status" value="1"/>
</dbReference>
<dbReference type="GO" id="GO:0005975">
    <property type="term" value="P:carbohydrate metabolic process"/>
    <property type="evidence" value="ECO:0007669"/>
    <property type="project" value="InterPro"/>
</dbReference>
<dbReference type="STRING" id="604330.SAMN04489857_1387"/>
<evidence type="ECO:0000256" key="5">
    <source>
        <dbReference type="PIRSR" id="PIRSR036894-1"/>
    </source>
</evidence>
<feature type="active site" evidence="6">
    <location>
        <position position="200"/>
    </location>
</feature>
<dbReference type="GO" id="GO:0004476">
    <property type="term" value="F:mannose-6-phosphate isomerase activity"/>
    <property type="evidence" value="ECO:0007669"/>
    <property type="project" value="InterPro"/>
</dbReference>
<dbReference type="InterPro" id="IPR011051">
    <property type="entry name" value="RmlC_Cupin_sf"/>
</dbReference>
<dbReference type="InterPro" id="IPR014710">
    <property type="entry name" value="RmlC-like_jellyroll"/>
</dbReference>
<feature type="binding site" evidence="5">
    <location>
        <position position="123"/>
    </location>
    <ligand>
        <name>Zn(2+)</name>
        <dbReference type="ChEBI" id="CHEBI:29105"/>
    </ligand>
</feature>
<name>A0A1G6K4W9_9ACTN</name>
<keyword evidence="1 5" id="KW-0479">Metal-binding</keyword>
<dbReference type="InterPro" id="IPR046457">
    <property type="entry name" value="PMI_typeI_cat"/>
</dbReference>
<dbReference type="EMBL" id="FMZL01000006">
    <property type="protein sequence ID" value="SDC25665.1"/>
    <property type="molecule type" value="Genomic_DNA"/>
</dbReference>
<organism evidence="9 10">
    <name type="scientific">Parafannyhessea umbonata</name>
    <dbReference type="NCBI Taxonomy" id="604330"/>
    <lineage>
        <taxon>Bacteria</taxon>
        <taxon>Bacillati</taxon>
        <taxon>Actinomycetota</taxon>
        <taxon>Coriobacteriia</taxon>
        <taxon>Coriobacteriales</taxon>
        <taxon>Atopobiaceae</taxon>
        <taxon>Parafannyhessea</taxon>
    </lineage>
</organism>
<feature type="domain" description="Phosphomannose isomerase type I catalytic" evidence="7">
    <location>
        <begin position="17"/>
        <end position="113"/>
    </location>
</feature>
<keyword evidence="2 5" id="KW-0862">Zinc</keyword>
<dbReference type="PANTHER" id="PTHR42742:SF3">
    <property type="entry name" value="FRUCTOKINASE"/>
    <property type="match status" value="1"/>
</dbReference>
<evidence type="ECO:0000256" key="4">
    <source>
        <dbReference type="ARBA" id="ARBA00030762"/>
    </source>
</evidence>